<dbReference type="EMBL" id="SJPG01000001">
    <property type="protein sequence ID" value="TWT61795.1"/>
    <property type="molecule type" value="Genomic_DNA"/>
</dbReference>
<dbReference type="PANTHER" id="PTHR43861">
    <property type="entry name" value="TRANS-ACONITATE 2-METHYLTRANSFERASE-RELATED"/>
    <property type="match status" value="1"/>
</dbReference>
<dbReference type="GO" id="GO:0043770">
    <property type="term" value="F:demethylmenaquinone methyltransferase activity"/>
    <property type="evidence" value="ECO:0007669"/>
    <property type="project" value="UniProtKB-EC"/>
</dbReference>
<evidence type="ECO:0000313" key="2">
    <source>
        <dbReference type="Proteomes" id="UP000316095"/>
    </source>
</evidence>
<dbReference type="OrthoDB" id="272052at2"/>
<accession>A0A5C5XI14</accession>
<dbReference type="Pfam" id="PF13489">
    <property type="entry name" value="Methyltransf_23"/>
    <property type="match status" value="1"/>
</dbReference>
<keyword evidence="1" id="KW-0808">Transferase</keyword>
<keyword evidence="1" id="KW-0489">Methyltransferase</keyword>
<dbReference type="InterPro" id="IPR029063">
    <property type="entry name" value="SAM-dependent_MTases_sf"/>
</dbReference>
<evidence type="ECO:0000313" key="1">
    <source>
        <dbReference type="EMBL" id="TWT61795.1"/>
    </source>
</evidence>
<sequence length="215" mass="24395">MSEKHPTSLGEVYTQHHERGERLGKSFIEDIRAEWFCKWIGTGKTILDLGGRDGTLTRHFAPGNQVVIGDIDTSAMAIAERELGVDTIEVNLNEALPFEDSSFDVIVLAEVLEHLPYPKITFGEIQRILKPGGMLVGSIPLAYHLKDRWQVVRGRKLWMNGDPTHVQFFKYDDLLAFFKEYLDIEQVVSVKGGKKAEWFPKLFARDVAFCCRKAA</sequence>
<gene>
    <name evidence="1" type="primary">ubiE_4</name>
    <name evidence="1" type="ORF">Pan54_25320</name>
</gene>
<dbReference type="Gene3D" id="3.40.50.150">
    <property type="entry name" value="Vaccinia Virus protein VP39"/>
    <property type="match status" value="1"/>
</dbReference>
<dbReference type="CDD" id="cd02440">
    <property type="entry name" value="AdoMet_MTases"/>
    <property type="match status" value="1"/>
</dbReference>
<dbReference type="AlphaFoldDB" id="A0A5C5XI14"/>
<keyword evidence="1" id="KW-0830">Ubiquinone</keyword>
<keyword evidence="2" id="KW-1185">Reference proteome</keyword>
<organism evidence="1 2">
    <name type="scientific">Rubinisphaera italica</name>
    <dbReference type="NCBI Taxonomy" id="2527969"/>
    <lineage>
        <taxon>Bacteria</taxon>
        <taxon>Pseudomonadati</taxon>
        <taxon>Planctomycetota</taxon>
        <taxon>Planctomycetia</taxon>
        <taxon>Planctomycetales</taxon>
        <taxon>Planctomycetaceae</taxon>
        <taxon>Rubinisphaera</taxon>
    </lineage>
</organism>
<proteinExistence type="predicted"/>
<dbReference type="SUPFAM" id="SSF53335">
    <property type="entry name" value="S-adenosyl-L-methionine-dependent methyltransferases"/>
    <property type="match status" value="1"/>
</dbReference>
<dbReference type="EC" id="2.1.1.163" evidence="1"/>
<dbReference type="GO" id="GO:0032259">
    <property type="term" value="P:methylation"/>
    <property type="evidence" value="ECO:0007669"/>
    <property type="project" value="UniProtKB-KW"/>
</dbReference>
<dbReference type="Proteomes" id="UP000316095">
    <property type="component" value="Unassembled WGS sequence"/>
</dbReference>
<protein>
    <submittedName>
        <fullName evidence="1">Ubiquinone/menaquinone biosynthesis C-methyltransferase UbiE</fullName>
        <ecNumber evidence="1">2.1.1.163</ecNumber>
    </submittedName>
</protein>
<comment type="caution">
    <text evidence="1">The sequence shown here is derived from an EMBL/GenBank/DDBJ whole genome shotgun (WGS) entry which is preliminary data.</text>
</comment>
<name>A0A5C5XI14_9PLAN</name>
<reference evidence="1 2" key="1">
    <citation type="submission" date="2019-02" db="EMBL/GenBank/DDBJ databases">
        <title>Deep-cultivation of Planctomycetes and their phenomic and genomic characterization uncovers novel biology.</title>
        <authorList>
            <person name="Wiegand S."/>
            <person name="Jogler M."/>
            <person name="Boedeker C."/>
            <person name="Pinto D."/>
            <person name="Vollmers J."/>
            <person name="Rivas-Marin E."/>
            <person name="Kohn T."/>
            <person name="Peeters S.H."/>
            <person name="Heuer A."/>
            <person name="Rast P."/>
            <person name="Oberbeckmann S."/>
            <person name="Bunk B."/>
            <person name="Jeske O."/>
            <person name="Meyerdierks A."/>
            <person name="Storesund J.E."/>
            <person name="Kallscheuer N."/>
            <person name="Luecker S."/>
            <person name="Lage O.M."/>
            <person name="Pohl T."/>
            <person name="Merkel B.J."/>
            <person name="Hornburger P."/>
            <person name="Mueller R.-W."/>
            <person name="Bruemmer F."/>
            <person name="Labrenz M."/>
            <person name="Spormann A.M."/>
            <person name="Op Den Camp H."/>
            <person name="Overmann J."/>
            <person name="Amann R."/>
            <person name="Jetten M.S.M."/>
            <person name="Mascher T."/>
            <person name="Medema M.H."/>
            <person name="Devos D.P."/>
            <person name="Kaster A.-K."/>
            <person name="Ovreas L."/>
            <person name="Rohde M."/>
            <person name="Galperin M.Y."/>
            <person name="Jogler C."/>
        </authorList>
    </citation>
    <scope>NUCLEOTIDE SEQUENCE [LARGE SCALE GENOMIC DNA]</scope>
    <source>
        <strain evidence="1 2">Pan54</strain>
    </source>
</reference>
<dbReference type="RefSeq" id="WP_146503737.1">
    <property type="nucleotide sequence ID" value="NZ_SJPG01000001.1"/>
</dbReference>